<proteinExistence type="predicted"/>
<dbReference type="InterPro" id="IPR029044">
    <property type="entry name" value="Nucleotide-diphossugar_trans"/>
</dbReference>
<dbReference type="RefSeq" id="WP_182515318.1">
    <property type="nucleotide sequence ID" value="NZ_JACGXP010000001.1"/>
</dbReference>
<dbReference type="SUPFAM" id="SSF53448">
    <property type="entry name" value="Nucleotide-diphospho-sugar transferases"/>
    <property type="match status" value="1"/>
</dbReference>
<sequence>MRPIPRDPFRLLSSYVRMAAAAVWGHLGRRSLVAPGGPVVSLTTFGVRVRAVHLTLVSIGRGTVRPSRLIVWVDDPALVDAPPPGLARLRSRGLEVRLCEDLGPHKKYFPYVSSVARHRVPMVTADDDVLYPRRWLETLVAHHLRHPDAVVAHRVNRIVVEDGCVAPYARWGRATSERRTPRNYAVGVKGILYPPAFLDFLRDRGDGFRSVAPRSSDTWLHHCSLRAGVPVLPVVELGGKGFWPVRGLRRSSALLEQNVLGGRNDRVRSALWSPDDLAVVLHDQWPVDLLK</sequence>
<comment type="caution">
    <text evidence="1">The sequence shown here is derived from an EMBL/GenBank/DDBJ whole genome shotgun (WGS) entry which is preliminary data.</text>
</comment>
<dbReference type="AlphaFoldDB" id="A0AAW3T475"/>
<evidence type="ECO:0008006" key="3">
    <source>
        <dbReference type="Google" id="ProtNLM"/>
    </source>
</evidence>
<accession>A0AAW3T475</accession>
<organism evidence="1 2">
    <name type="scientific">Curtobacterium pusillum</name>
    <dbReference type="NCBI Taxonomy" id="69373"/>
    <lineage>
        <taxon>Bacteria</taxon>
        <taxon>Bacillati</taxon>
        <taxon>Actinomycetota</taxon>
        <taxon>Actinomycetes</taxon>
        <taxon>Micrococcales</taxon>
        <taxon>Microbacteriaceae</taxon>
        <taxon>Curtobacterium</taxon>
    </lineage>
</organism>
<evidence type="ECO:0000313" key="1">
    <source>
        <dbReference type="EMBL" id="MBA8989716.1"/>
    </source>
</evidence>
<protein>
    <recommendedName>
        <fullName evidence="3">Glycosyltransferase</fullName>
    </recommendedName>
</protein>
<gene>
    <name evidence="1" type="ORF">FHW23_000948</name>
</gene>
<name>A0AAW3T475_9MICO</name>
<evidence type="ECO:0000313" key="2">
    <source>
        <dbReference type="Proteomes" id="UP000590225"/>
    </source>
</evidence>
<dbReference type="Proteomes" id="UP000590225">
    <property type="component" value="Unassembled WGS sequence"/>
</dbReference>
<dbReference type="EMBL" id="JACGXP010000001">
    <property type="protein sequence ID" value="MBA8989716.1"/>
    <property type="molecule type" value="Genomic_DNA"/>
</dbReference>
<reference evidence="1 2" key="1">
    <citation type="submission" date="2020-07" db="EMBL/GenBank/DDBJ databases">
        <title>Above-ground endophytic microbial communities from plants in different locations in the United States.</title>
        <authorList>
            <person name="Frank C."/>
        </authorList>
    </citation>
    <scope>NUCLEOTIDE SEQUENCE [LARGE SCALE GENOMIC DNA]</scope>
    <source>
        <strain evidence="1 2">WPL5_2</strain>
    </source>
</reference>